<keyword evidence="14" id="KW-1185">Reference proteome</keyword>
<keyword evidence="4 10" id="KW-0963">Cytoplasm</keyword>
<evidence type="ECO:0000256" key="6">
    <source>
        <dbReference type="ARBA" id="ARBA00022741"/>
    </source>
</evidence>
<dbReference type="OrthoDB" id="9807503at2"/>
<protein>
    <recommendedName>
        <fullName evidence="10">Glutamate--tRNA ligase</fullName>
        <ecNumber evidence="10">6.1.1.17</ecNumber>
    </recommendedName>
    <alternativeName>
        <fullName evidence="10">Glutamyl-tRNA synthetase</fullName>
        <shortName evidence="10">GluRS</shortName>
    </alternativeName>
</protein>
<comment type="function">
    <text evidence="10">Catalyzes the attachment of glutamate to tRNA(Glu) in a two-step reaction: glutamate is first activated by ATP to form Glu-AMP and then transferred to the acceptor end of tRNA(Glu).</text>
</comment>
<keyword evidence="7 10" id="KW-0067">ATP-binding</keyword>
<dbReference type="InterPro" id="IPR000924">
    <property type="entry name" value="Glu/Gln-tRNA-synth"/>
</dbReference>
<dbReference type="InterPro" id="IPR033910">
    <property type="entry name" value="GluRS_core"/>
</dbReference>
<dbReference type="GO" id="GO:0008270">
    <property type="term" value="F:zinc ion binding"/>
    <property type="evidence" value="ECO:0007669"/>
    <property type="project" value="InterPro"/>
</dbReference>
<evidence type="ECO:0000259" key="12">
    <source>
        <dbReference type="Pfam" id="PF19269"/>
    </source>
</evidence>
<dbReference type="PANTHER" id="PTHR43311:SF2">
    <property type="entry name" value="GLUTAMATE--TRNA LIGASE, MITOCHONDRIAL-RELATED"/>
    <property type="match status" value="1"/>
</dbReference>
<dbReference type="Gene3D" id="3.40.50.620">
    <property type="entry name" value="HUPs"/>
    <property type="match status" value="1"/>
</dbReference>
<comment type="similarity">
    <text evidence="2 10">Belongs to the class-I aminoacyl-tRNA synthetase family. Glutamate--tRNA ligase type 1 subfamily.</text>
</comment>
<dbReference type="NCBIfam" id="TIGR00464">
    <property type="entry name" value="gltX_bact"/>
    <property type="match status" value="1"/>
</dbReference>
<dbReference type="FunFam" id="3.40.50.620:FF:000007">
    <property type="entry name" value="Glutamate--tRNA ligase"/>
    <property type="match status" value="1"/>
</dbReference>
<evidence type="ECO:0000256" key="10">
    <source>
        <dbReference type="HAMAP-Rule" id="MF_00022"/>
    </source>
</evidence>
<dbReference type="InterPro" id="IPR014729">
    <property type="entry name" value="Rossmann-like_a/b/a_fold"/>
</dbReference>
<comment type="catalytic activity">
    <reaction evidence="10">
        <text>tRNA(Glu) + L-glutamate + ATP = L-glutamyl-tRNA(Glu) + AMP + diphosphate</text>
        <dbReference type="Rhea" id="RHEA:23540"/>
        <dbReference type="Rhea" id="RHEA-COMP:9663"/>
        <dbReference type="Rhea" id="RHEA-COMP:9680"/>
        <dbReference type="ChEBI" id="CHEBI:29985"/>
        <dbReference type="ChEBI" id="CHEBI:30616"/>
        <dbReference type="ChEBI" id="CHEBI:33019"/>
        <dbReference type="ChEBI" id="CHEBI:78442"/>
        <dbReference type="ChEBI" id="CHEBI:78520"/>
        <dbReference type="ChEBI" id="CHEBI:456215"/>
        <dbReference type="EC" id="6.1.1.17"/>
    </reaction>
</comment>
<evidence type="ECO:0000256" key="4">
    <source>
        <dbReference type="ARBA" id="ARBA00022490"/>
    </source>
</evidence>
<keyword evidence="5 10" id="KW-0436">Ligase</keyword>
<dbReference type="InterPro" id="IPR001412">
    <property type="entry name" value="aa-tRNA-synth_I_CS"/>
</dbReference>
<keyword evidence="8 10" id="KW-0648">Protein biosynthesis</keyword>
<dbReference type="GO" id="GO:0004818">
    <property type="term" value="F:glutamate-tRNA ligase activity"/>
    <property type="evidence" value="ECO:0007669"/>
    <property type="project" value="UniProtKB-UniRule"/>
</dbReference>
<dbReference type="GO" id="GO:0006424">
    <property type="term" value="P:glutamyl-tRNA aminoacylation"/>
    <property type="evidence" value="ECO:0007669"/>
    <property type="project" value="UniProtKB-UniRule"/>
</dbReference>
<evidence type="ECO:0000256" key="5">
    <source>
        <dbReference type="ARBA" id="ARBA00022598"/>
    </source>
</evidence>
<evidence type="ECO:0000256" key="9">
    <source>
        <dbReference type="ARBA" id="ARBA00023146"/>
    </source>
</evidence>
<dbReference type="InterPro" id="IPR008925">
    <property type="entry name" value="aa_tRNA-synth_I_cd-bd_sf"/>
</dbReference>
<dbReference type="CDD" id="cd00808">
    <property type="entry name" value="GluRS_core"/>
    <property type="match status" value="1"/>
</dbReference>
<name>A0A5C6UB48_9SPHN</name>
<evidence type="ECO:0000313" key="13">
    <source>
        <dbReference type="EMBL" id="TXC70083.1"/>
    </source>
</evidence>
<dbReference type="Pfam" id="PF19269">
    <property type="entry name" value="Anticodon_2"/>
    <property type="match status" value="1"/>
</dbReference>
<dbReference type="Pfam" id="PF00749">
    <property type="entry name" value="tRNA-synt_1c"/>
    <property type="match status" value="1"/>
</dbReference>
<dbReference type="GO" id="GO:0000049">
    <property type="term" value="F:tRNA binding"/>
    <property type="evidence" value="ECO:0007669"/>
    <property type="project" value="InterPro"/>
</dbReference>
<dbReference type="HAMAP" id="MF_00022">
    <property type="entry name" value="Glu_tRNA_synth_type1"/>
    <property type="match status" value="1"/>
</dbReference>
<organism evidence="13 14">
    <name type="scientific">Sphingomonas ginsenosidivorax</name>
    <dbReference type="NCBI Taxonomy" id="862135"/>
    <lineage>
        <taxon>Bacteria</taxon>
        <taxon>Pseudomonadati</taxon>
        <taxon>Pseudomonadota</taxon>
        <taxon>Alphaproteobacteria</taxon>
        <taxon>Sphingomonadales</taxon>
        <taxon>Sphingomonadaceae</taxon>
        <taxon>Sphingomonas</taxon>
    </lineage>
</organism>
<dbReference type="Proteomes" id="UP000321250">
    <property type="component" value="Unassembled WGS sequence"/>
</dbReference>
<dbReference type="PROSITE" id="PS00178">
    <property type="entry name" value="AA_TRNA_LIGASE_I"/>
    <property type="match status" value="1"/>
</dbReference>
<dbReference type="InterPro" id="IPR045462">
    <property type="entry name" value="aa-tRNA-synth_I_cd-bd"/>
</dbReference>
<dbReference type="EC" id="6.1.1.17" evidence="10"/>
<dbReference type="SUPFAM" id="SSF52374">
    <property type="entry name" value="Nucleotidylyl transferase"/>
    <property type="match status" value="1"/>
</dbReference>
<feature type="binding site" evidence="10">
    <location>
        <position position="272"/>
    </location>
    <ligand>
        <name>ATP</name>
        <dbReference type="ChEBI" id="CHEBI:30616"/>
    </ligand>
</feature>
<evidence type="ECO:0000256" key="3">
    <source>
        <dbReference type="ARBA" id="ARBA00011245"/>
    </source>
</evidence>
<keyword evidence="9 10" id="KW-0030">Aminoacyl-tRNA synthetase</keyword>
<feature type="domain" description="Glutamyl/glutaminyl-tRNA synthetase class Ib catalytic" evidence="11">
    <location>
        <begin position="35"/>
        <end position="337"/>
    </location>
</feature>
<dbReference type="PRINTS" id="PR00987">
    <property type="entry name" value="TRNASYNTHGLU"/>
</dbReference>
<dbReference type="AlphaFoldDB" id="A0A5C6UB48"/>
<evidence type="ECO:0000256" key="2">
    <source>
        <dbReference type="ARBA" id="ARBA00007894"/>
    </source>
</evidence>
<dbReference type="SUPFAM" id="SSF48163">
    <property type="entry name" value="An anticodon-binding domain of class I aminoacyl-tRNA synthetases"/>
    <property type="match status" value="1"/>
</dbReference>
<keyword evidence="6 10" id="KW-0547">Nucleotide-binding</keyword>
<dbReference type="InterPro" id="IPR004527">
    <property type="entry name" value="Glu-tRNA-ligase_bac/mito"/>
</dbReference>
<dbReference type="InterPro" id="IPR020058">
    <property type="entry name" value="Glu/Gln-tRNA-synth_Ib_cat-dom"/>
</dbReference>
<dbReference type="Gene3D" id="1.10.10.350">
    <property type="match status" value="1"/>
</dbReference>
<evidence type="ECO:0000256" key="7">
    <source>
        <dbReference type="ARBA" id="ARBA00022840"/>
    </source>
</evidence>
<feature type="domain" description="Aminoacyl-tRNA synthetase class I anticodon-binding" evidence="12">
    <location>
        <begin position="370"/>
        <end position="490"/>
    </location>
</feature>
<dbReference type="GO" id="GO:0005524">
    <property type="term" value="F:ATP binding"/>
    <property type="evidence" value="ECO:0007669"/>
    <property type="project" value="UniProtKB-UniRule"/>
</dbReference>
<accession>A0A5C6UB48</accession>
<dbReference type="GO" id="GO:0005829">
    <property type="term" value="C:cytosol"/>
    <property type="evidence" value="ECO:0007669"/>
    <property type="project" value="TreeGrafter"/>
</dbReference>
<evidence type="ECO:0000313" key="14">
    <source>
        <dbReference type="Proteomes" id="UP000321250"/>
    </source>
</evidence>
<dbReference type="InterPro" id="IPR020751">
    <property type="entry name" value="aa-tRNA-synth_I_codon-bd_sub2"/>
</dbReference>
<feature type="short sequence motif" description="'HIGH' region" evidence="10">
    <location>
        <begin position="41"/>
        <end position="51"/>
    </location>
</feature>
<comment type="caution">
    <text evidence="10">Lacks conserved residue(s) required for the propagation of feature annotation.</text>
</comment>
<evidence type="ECO:0000256" key="1">
    <source>
        <dbReference type="ARBA" id="ARBA00004496"/>
    </source>
</evidence>
<gene>
    <name evidence="10" type="primary">gltX</name>
    <name evidence="13" type="ORF">FSB78_03300</name>
</gene>
<comment type="caution">
    <text evidence="13">The sequence shown here is derived from an EMBL/GenBank/DDBJ whole genome shotgun (WGS) entry which is preliminary data.</text>
</comment>
<comment type="subcellular location">
    <subcellularLocation>
        <location evidence="1 10">Cytoplasm</location>
    </subcellularLocation>
</comment>
<dbReference type="InterPro" id="IPR049940">
    <property type="entry name" value="GluQ/Sye"/>
</dbReference>
<feature type="short sequence motif" description="'KMSKS' region" evidence="10">
    <location>
        <begin position="269"/>
        <end position="273"/>
    </location>
</feature>
<reference evidence="13 14" key="1">
    <citation type="journal article" date="2013" name="Antonie Van Leeuwenhoek">
        <title>Sphingomonas ginsenosidivorax sp. nov., with the ability to transform ginsenosides.</title>
        <authorList>
            <person name="Jin X.F."/>
            <person name="Kim J.K."/>
            <person name="Liu Q.M."/>
            <person name="Kang M.S."/>
            <person name="He D."/>
            <person name="Jin F.X."/>
            <person name="Kim S.C."/>
            <person name="Im W.T."/>
        </authorList>
    </citation>
    <scope>NUCLEOTIDE SEQUENCE [LARGE SCALE GENOMIC DNA]</scope>
    <source>
        <strain evidence="13 14">KHI67</strain>
    </source>
</reference>
<evidence type="ECO:0000259" key="11">
    <source>
        <dbReference type="Pfam" id="PF00749"/>
    </source>
</evidence>
<comment type="subunit">
    <text evidence="3 10">Monomer.</text>
</comment>
<proteinExistence type="inferred from homology"/>
<dbReference type="PANTHER" id="PTHR43311">
    <property type="entry name" value="GLUTAMATE--TRNA LIGASE"/>
    <property type="match status" value="1"/>
</dbReference>
<evidence type="ECO:0000256" key="8">
    <source>
        <dbReference type="ARBA" id="ARBA00022917"/>
    </source>
</evidence>
<sequence>MLGAATAELAIVLTVWEHPRLGATSETHAASPASVVTRFAPSPTGYLHLGGARTALFNWLYAKANGGTFLLRIEDTDRVRSTQPAIDAILDGMRWLGLDWDGDAVMQFARADRHAQVAHEMVAGGHAYRCYMTNDEIAEMRAAAQAAKKPLRIRSPWRDRPASEAPDRPHVVRLKAPLEGAVTIQDQVQGAVTVQNAEIDDMILLRSDGTPTYMLAVVVDDHDMGVTHVIRGDDHLNNAFRQLPIYRAMQWPEPTYAHIPLIHGPDGAKLSKRHGAVGIEAYRDEMGILPEAFDNYLLRLGWGHGDDEIISREQAVEWFDLAHVGKSPSRFDLKKLENLNGHYIREADDARLAGLVADRLGHALPDGGLDLLTRAMPSLKPRAANLNELADGAGFLFSLRPIAMDDGAKGLLSDEAKALLSNLHAALDAVHNWDTETLEDAVRRVAEERGVKLGQVAQPLRAALTGRKTSPGIFDVLDLLGREESLARIADQSASA</sequence>
<dbReference type="EMBL" id="VOQR01000001">
    <property type="protein sequence ID" value="TXC70083.1"/>
    <property type="molecule type" value="Genomic_DNA"/>
</dbReference>